<evidence type="ECO:0000256" key="3">
    <source>
        <dbReference type="ARBA" id="ARBA00038054"/>
    </source>
</evidence>
<dbReference type="SUPFAM" id="SSF50475">
    <property type="entry name" value="FMN-binding split barrel"/>
    <property type="match status" value="1"/>
</dbReference>
<dbReference type="InterPro" id="IPR002563">
    <property type="entry name" value="Flavin_Rdtase-like_dom"/>
</dbReference>
<evidence type="ECO:0000256" key="2">
    <source>
        <dbReference type="ARBA" id="ARBA00022630"/>
    </source>
</evidence>
<keyword evidence="2" id="KW-0285">Flavoprotein</keyword>
<comment type="similarity">
    <text evidence="3">Belongs to the flavoredoxin family.</text>
</comment>
<evidence type="ECO:0000313" key="5">
    <source>
        <dbReference type="EMBL" id="AKB14331.1"/>
    </source>
</evidence>
<dbReference type="AlphaFoldDB" id="A0A0E3KQI8"/>
<dbReference type="Pfam" id="PF01613">
    <property type="entry name" value="Flavin_Reduct"/>
    <property type="match status" value="1"/>
</dbReference>
<dbReference type="InterPro" id="IPR052174">
    <property type="entry name" value="Flavoredoxin"/>
</dbReference>
<reference evidence="5 6" key="1">
    <citation type="submission" date="2014-07" db="EMBL/GenBank/DDBJ databases">
        <title>Methanogenic archaea and the global carbon cycle.</title>
        <authorList>
            <person name="Henriksen J.R."/>
            <person name="Luke J."/>
            <person name="Reinhart S."/>
            <person name="Benedict M.N."/>
            <person name="Youngblut N.D."/>
            <person name="Metcalf M.E."/>
            <person name="Whitaker R.J."/>
            <person name="Metcalf W.W."/>
        </authorList>
    </citation>
    <scope>NUCLEOTIDE SEQUENCE [LARGE SCALE GENOMIC DNA]</scope>
    <source>
        <strain evidence="5 6">CHTI-55</strain>
    </source>
</reference>
<organism evidence="5 6">
    <name type="scientific">Methanosarcina thermophila CHTI-55</name>
    <dbReference type="NCBI Taxonomy" id="1434121"/>
    <lineage>
        <taxon>Archaea</taxon>
        <taxon>Methanobacteriati</taxon>
        <taxon>Methanobacteriota</taxon>
        <taxon>Stenosarchaea group</taxon>
        <taxon>Methanomicrobia</taxon>
        <taxon>Methanosarcinales</taxon>
        <taxon>Methanosarcinaceae</taxon>
        <taxon>Methanosarcina</taxon>
    </lineage>
</organism>
<gene>
    <name evidence="5" type="ORF">MSTHC_0013</name>
</gene>
<dbReference type="InterPro" id="IPR012349">
    <property type="entry name" value="Split_barrel_FMN-bd"/>
</dbReference>
<dbReference type="PANTHER" id="PTHR43567">
    <property type="entry name" value="FLAVOREDOXIN-RELATED-RELATED"/>
    <property type="match status" value="1"/>
</dbReference>
<dbReference type="GeneID" id="41601268"/>
<name>A0A0E3KQI8_METTE</name>
<dbReference type="RefSeq" id="WP_048166624.1">
    <property type="nucleotide sequence ID" value="NZ_CP009502.1"/>
</dbReference>
<evidence type="ECO:0000256" key="1">
    <source>
        <dbReference type="ARBA" id="ARBA00001917"/>
    </source>
</evidence>
<dbReference type="GO" id="GO:0010181">
    <property type="term" value="F:FMN binding"/>
    <property type="evidence" value="ECO:0007669"/>
    <property type="project" value="InterPro"/>
</dbReference>
<evidence type="ECO:0000259" key="4">
    <source>
        <dbReference type="SMART" id="SM00903"/>
    </source>
</evidence>
<dbReference type="PATRIC" id="fig|1434121.4.peg.19"/>
<sequence>MKQSIGAKPLAFPTPTWVVGTYDMNGIPNAMTAAWGGICCSNPPCVSVSLRKATYSYAGIIENKAFTVSIPSEKYVKETDYLGITSGRDENKFEGACLTPVRSEVVPAPYVEEFPIVLECKLLHTLEIGLHTLFVGEIIDIKAEESVLDENKNPDIEKIRPIIYDTGSRSYYSIGCNIGKAFSIGREC</sequence>
<protein>
    <submittedName>
        <fullName evidence="5">Flavoredoxin Flr</fullName>
    </submittedName>
</protein>
<evidence type="ECO:0000313" key="6">
    <source>
        <dbReference type="Proteomes" id="UP000056925"/>
    </source>
</evidence>
<comment type="cofactor">
    <cofactor evidence="1">
        <name>FMN</name>
        <dbReference type="ChEBI" id="CHEBI:58210"/>
    </cofactor>
</comment>
<feature type="domain" description="Flavin reductase like" evidence="4">
    <location>
        <begin position="10"/>
        <end position="164"/>
    </location>
</feature>
<dbReference type="Proteomes" id="UP000056925">
    <property type="component" value="Chromosome"/>
</dbReference>
<dbReference type="Gene3D" id="2.30.110.10">
    <property type="entry name" value="Electron Transport, Fmn-binding Protein, Chain A"/>
    <property type="match status" value="1"/>
</dbReference>
<dbReference type="PANTHER" id="PTHR43567:SF1">
    <property type="entry name" value="FLAVOREDOXIN"/>
    <property type="match status" value="1"/>
</dbReference>
<dbReference type="HOGENOM" id="CLU_059021_5_5_2"/>
<dbReference type="SMART" id="SM00903">
    <property type="entry name" value="Flavin_Reduct"/>
    <property type="match status" value="1"/>
</dbReference>
<accession>A0A0E3KQI8</accession>
<dbReference type="EMBL" id="CP009502">
    <property type="protein sequence ID" value="AKB14331.1"/>
    <property type="molecule type" value="Genomic_DNA"/>
</dbReference>
<dbReference type="KEGG" id="mthe:MSTHC_0013"/>
<proteinExistence type="inferred from homology"/>